<gene>
    <name evidence="3" type="ORF">SDC9_110942</name>
</gene>
<accession>A0A645BFZ0</accession>
<organism evidence="3">
    <name type="scientific">bioreactor metagenome</name>
    <dbReference type="NCBI Taxonomy" id="1076179"/>
    <lineage>
        <taxon>unclassified sequences</taxon>
        <taxon>metagenomes</taxon>
        <taxon>ecological metagenomes</taxon>
    </lineage>
</organism>
<feature type="domain" description="Flagellar basal-body/hook protein C-terminal" evidence="2">
    <location>
        <begin position="1"/>
        <end position="27"/>
    </location>
</feature>
<dbReference type="AlphaFoldDB" id="A0A645BFZ0"/>
<evidence type="ECO:0000313" key="3">
    <source>
        <dbReference type="EMBL" id="MPM64056.1"/>
    </source>
</evidence>
<name>A0A645BFZ0_9ZZZZ</name>
<comment type="caution">
    <text evidence="3">The sequence shown here is derived from an EMBL/GenBank/DDBJ whole genome shotgun (WGS) entry which is preliminary data.</text>
</comment>
<evidence type="ECO:0000256" key="1">
    <source>
        <dbReference type="ARBA" id="ARBA00009677"/>
    </source>
</evidence>
<sequence length="33" mass="3668">MMAVMRNFESDTKVLKALDETLGKAVNEIGTVR</sequence>
<comment type="similarity">
    <text evidence="1">Belongs to the flagella basal body rod proteins family.</text>
</comment>
<dbReference type="EMBL" id="VSSQ01019749">
    <property type="protein sequence ID" value="MPM64056.1"/>
    <property type="molecule type" value="Genomic_DNA"/>
</dbReference>
<dbReference type="InterPro" id="IPR010930">
    <property type="entry name" value="Flg_bb/hook_C_dom"/>
</dbReference>
<reference evidence="3" key="1">
    <citation type="submission" date="2019-08" db="EMBL/GenBank/DDBJ databases">
        <authorList>
            <person name="Kucharzyk K."/>
            <person name="Murdoch R.W."/>
            <person name="Higgins S."/>
            <person name="Loffler F."/>
        </authorList>
    </citation>
    <scope>NUCLEOTIDE SEQUENCE</scope>
</reference>
<protein>
    <recommendedName>
        <fullName evidence="2">Flagellar basal-body/hook protein C-terminal domain-containing protein</fullName>
    </recommendedName>
</protein>
<dbReference type="Pfam" id="PF06429">
    <property type="entry name" value="Flg_bbr_C"/>
    <property type="match status" value="1"/>
</dbReference>
<evidence type="ECO:0000259" key="2">
    <source>
        <dbReference type="Pfam" id="PF06429"/>
    </source>
</evidence>
<proteinExistence type="inferred from homology"/>